<name>A0AAD4G6I8_BOLED</name>
<gene>
    <name evidence="1" type="ORF">L210DRAFT_2366940</name>
</gene>
<evidence type="ECO:0000313" key="2">
    <source>
        <dbReference type="Proteomes" id="UP001194468"/>
    </source>
</evidence>
<reference evidence="1" key="1">
    <citation type="submission" date="2019-10" db="EMBL/GenBank/DDBJ databases">
        <authorList>
            <consortium name="DOE Joint Genome Institute"/>
            <person name="Kuo A."/>
            <person name="Miyauchi S."/>
            <person name="Kiss E."/>
            <person name="Drula E."/>
            <person name="Kohler A."/>
            <person name="Sanchez-Garcia M."/>
            <person name="Andreopoulos B."/>
            <person name="Barry K.W."/>
            <person name="Bonito G."/>
            <person name="Buee M."/>
            <person name="Carver A."/>
            <person name="Chen C."/>
            <person name="Cichocki N."/>
            <person name="Clum A."/>
            <person name="Culley D."/>
            <person name="Crous P.W."/>
            <person name="Fauchery L."/>
            <person name="Girlanda M."/>
            <person name="Hayes R."/>
            <person name="Keri Z."/>
            <person name="LaButti K."/>
            <person name="Lipzen A."/>
            <person name="Lombard V."/>
            <person name="Magnuson J."/>
            <person name="Maillard F."/>
            <person name="Morin E."/>
            <person name="Murat C."/>
            <person name="Nolan M."/>
            <person name="Ohm R."/>
            <person name="Pangilinan J."/>
            <person name="Pereira M."/>
            <person name="Perotto S."/>
            <person name="Peter M."/>
            <person name="Riley R."/>
            <person name="Sitrit Y."/>
            <person name="Stielow B."/>
            <person name="Szollosi G."/>
            <person name="Zifcakova L."/>
            <person name="Stursova M."/>
            <person name="Spatafora J.W."/>
            <person name="Tedersoo L."/>
            <person name="Vaario L.-M."/>
            <person name="Yamada A."/>
            <person name="Yan M."/>
            <person name="Wang P."/>
            <person name="Xu J."/>
            <person name="Bruns T."/>
            <person name="Baldrian P."/>
            <person name="Vilgalys R."/>
            <person name="Henrissat B."/>
            <person name="Grigoriev I.V."/>
            <person name="Hibbett D."/>
            <person name="Nagy L.G."/>
            <person name="Martin F.M."/>
        </authorList>
    </citation>
    <scope>NUCLEOTIDE SEQUENCE</scope>
    <source>
        <strain evidence="1">BED1</strain>
    </source>
</reference>
<proteinExistence type="predicted"/>
<comment type="caution">
    <text evidence="1">The sequence shown here is derived from an EMBL/GenBank/DDBJ whole genome shotgun (WGS) entry which is preliminary data.</text>
</comment>
<evidence type="ECO:0000313" key="1">
    <source>
        <dbReference type="EMBL" id="KAF8418648.1"/>
    </source>
</evidence>
<keyword evidence="2" id="KW-1185">Reference proteome</keyword>
<protein>
    <submittedName>
        <fullName evidence="1">Uncharacterized protein</fullName>
    </submittedName>
</protein>
<sequence length="138" mass="15620">MPLLALDAKVRWIIRAVWQRALGTNVRSSTSKSAYIFVQQYLASHFALIDTRQEWDAIRKLVPPGFHQTSSDSSLFGSQHSLNKADGIIDPTQTLLRPFGRTSLRRSLRPSMSTTWKTSRDFVDESAIEQVLDAVEND</sequence>
<dbReference type="Proteomes" id="UP001194468">
    <property type="component" value="Unassembled WGS sequence"/>
</dbReference>
<accession>A0AAD4G6I8</accession>
<dbReference type="AlphaFoldDB" id="A0AAD4G6I8"/>
<dbReference type="EMBL" id="WHUW01000191">
    <property type="protein sequence ID" value="KAF8418648.1"/>
    <property type="molecule type" value="Genomic_DNA"/>
</dbReference>
<reference evidence="1" key="2">
    <citation type="journal article" date="2020" name="Nat. Commun.">
        <title>Large-scale genome sequencing of mycorrhizal fungi provides insights into the early evolution of symbiotic traits.</title>
        <authorList>
            <person name="Miyauchi S."/>
            <person name="Kiss E."/>
            <person name="Kuo A."/>
            <person name="Drula E."/>
            <person name="Kohler A."/>
            <person name="Sanchez-Garcia M."/>
            <person name="Morin E."/>
            <person name="Andreopoulos B."/>
            <person name="Barry K.W."/>
            <person name="Bonito G."/>
            <person name="Buee M."/>
            <person name="Carver A."/>
            <person name="Chen C."/>
            <person name="Cichocki N."/>
            <person name="Clum A."/>
            <person name="Culley D."/>
            <person name="Crous P.W."/>
            <person name="Fauchery L."/>
            <person name="Girlanda M."/>
            <person name="Hayes R.D."/>
            <person name="Keri Z."/>
            <person name="LaButti K."/>
            <person name="Lipzen A."/>
            <person name="Lombard V."/>
            <person name="Magnuson J."/>
            <person name="Maillard F."/>
            <person name="Murat C."/>
            <person name="Nolan M."/>
            <person name="Ohm R.A."/>
            <person name="Pangilinan J."/>
            <person name="Pereira M.F."/>
            <person name="Perotto S."/>
            <person name="Peter M."/>
            <person name="Pfister S."/>
            <person name="Riley R."/>
            <person name="Sitrit Y."/>
            <person name="Stielow J.B."/>
            <person name="Szollosi G."/>
            <person name="Zifcakova L."/>
            <person name="Stursova M."/>
            <person name="Spatafora J.W."/>
            <person name="Tedersoo L."/>
            <person name="Vaario L.M."/>
            <person name="Yamada A."/>
            <person name="Yan M."/>
            <person name="Wang P."/>
            <person name="Xu J."/>
            <person name="Bruns T."/>
            <person name="Baldrian P."/>
            <person name="Vilgalys R."/>
            <person name="Dunand C."/>
            <person name="Henrissat B."/>
            <person name="Grigoriev I.V."/>
            <person name="Hibbett D."/>
            <person name="Nagy L.G."/>
            <person name="Martin F.M."/>
        </authorList>
    </citation>
    <scope>NUCLEOTIDE SEQUENCE</scope>
    <source>
        <strain evidence="1">BED1</strain>
    </source>
</reference>
<organism evidence="1 2">
    <name type="scientific">Boletus edulis BED1</name>
    <dbReference type="NCBI Taxonomy" id="1328754"/>
    <lineage>
        <taxon>Eukaryota</taxon>
        <taxon>Fungi</taxon>
        <taxon>Dikarya</taxon>
        <taxon>Basidiomycota</taxon>
        <taxon>Agaricomycotina</taxon>
        <taxon>Agaricomycetes</taxon>
        <taxon>Agaricomycetidae</taxon>
        <taxon>Boletales</taxon>
        <taxon>Boletineae</taxon>
        <taxon>Boletaceae</taxon>
        <taxon>Boletoideae</taxon>
        <taxon>Boletus</taxon>
    </lineage>
</organism>